<accession>A0A7Y0L8W0</accession>
<dbReference type="NCBIfam" id="TIGR02532">
    <property type="entry name" value="IV_pilin_GFxxxE"/>
    <property type="match status" value="1"/>
</dbReference>
<dbReference type="PANTHER" id="PTHR30093">
    <property type="entry name" value="GENERAL SECRETION PATHWAY PROTEIN G"/>
    <property type="match status" value="1"/>
</dbReference>
<evidence type="ECO:0000313" key="2">
    <source>
        <dbReference type="EMBL" id="NMP30105.1"/>
    </source>
</evidence>
<evidence type="ECO:0000256" key="1">
    <source>
        <dbReference type="SAM" id="Phobius"/>
    </source>
</evidence>
<evidence type="ECO:0000313" key="3">
    <source>
        <dbReference type="Proteomes" id="UP000568664"/>
    </source>
</evidence>
<dbReference type="InterPro" id="IPR045584">
    <property type="entry name" value="Pilin-like"/>
</dbReference>
<dbReference type="AlphaFoldDB" id="A0A7Y0L8W0"/>
<gene>
    <name evidence="2" type="ORF">HII17_00900</name>
</gene>
<sequence length="178" mass="19222">MNKGVVDVKNKGFTLIELVVVIVILGILAAVALPKFIDLQDDARQKTVLATKAALKAGVDLARSKWLVLGSPTDANTRDDVEISSGVVIDFNSQGWPSQSYVTAGADALTLNNVNDCLSTWQALMEENSQTVASNTSEDYQASYLGSQNCRFVLVEDTELGFEYDSLTGEITNYVPVP</sequence>
<organism evidence="2 3">
    <name type="scientific">Thalassotalea algicola</name>
    <dbReference type="NCBI Taxonomy" id="2716224"/>
    <lineage>
        <taxon>Bacteria</taxon>
        <taxon>Pseudomonadati</taxon>
        <taxon>Pseudomonadota</taxon>
        <taxon>Gammaproteobacteria</taxon>
        <taxon>Alteromonadales</taxon>
        <taxon>Colwelliaceae</taxon>
        <taxon>Thalassotalea</taxon>
    </lineage>
</organism>
<reference evidence="2 3" key="1">
    <citation type="submission" date="2020-04" db="EMBL/GenBank/DDBJ databases">
        <title>Thalassotalea sp. M1531, isolated from the surface of marine red alga.</title>
        <authorList>
            <person name="Pang L."/>
            <person name="Lu D.-C."/>
        </authorList>
    </citation>
    <scope>NUCLEOTIDE SEQUENCE [LARGE SCALE GENOMIC DNA]</scope>
    <source>
        <strain evidence="2 3">M1531</strain>
    </source>
</reference>
<dbReference type="Proteomes" id="UP000568664">
    <property type="component" value="Unassembled WGS sequence"/>
</dbReference>
<proteinExistence type="predicted"/>
<keyword evidence="3" id="KW-1185">Reference proteome</keyword>
<feature type="transmembrane region" description="Helical" evidence="1">
    <location>
        <begin position="12"/>
        <end position="33"/>
    </location>
</feature>
<dbReference type="PANTHER" id="PTHR30093:SF7">
    <property type="entry name" value="MSHA MAJOR PILIN SUBUNIT MSHA"/>
    <property type="match status" value="1"/>
</dbReference>
<dbReference type="InterPro" id="IPR012902">
    <property type="entry name" value="N_methyl_site"/>
</dbReference>
<dbReference type="Gene3D" id="3.30.700.10">
    <property type="entry name" value="Glycoprotein, Type 4 Pilin"/>
    <property type="match status" value="1"/>
</dbReference>
<keyword evidence="1" id="KW-0472">Membrane</keyword>
<dbReference type="EMBL" id="JABBXH010000001">
    <property type="protein sequence ID" value="NMP30105.1"/>
    <property type="molecule type" value="Genomic_DNA"/>
</dbReference>
<keyword evidence="1" id="KW-1133">Transmembrane helix</keyword>
<name>A0A7Y0L8W0_9GAMM</name>
<dbReference type="Pfam" id="PF07963">
    <property type="entry name" value="N_methyl"/>
    <property type="match status" value="1"/>
</dbReference>
<protein>
    <submittedName>
        <fullName evidence="2">Prepilin-type N-terminal cleavage/methylation domain-containing protein</fullName>
    </submittedName>
</protein>
<comment type="caution">
    <text evidence="2">The sequence shown here is derived from an EMBL/GenBank/DDBJ whole genome shotgun (WGS) entry which is preliminary data.</text>
</comment>
<dbReference type="PROSITE" id="PS00409">
    <property type="entry name" value="PROKAR_NTER_METHYL"/>
    <property type="match status" value="1"/>
</dbReference>
<dbReference type="SUPFAM" id="SSF54523">
    <property type="entry name" value="Pili subunits"/>
    <property type="match status" value="1"/>
</dbReference>
<keyword evidence="1" id="KW-0812">Transmembrane</keyword>